<gene>
    <name evidence="1" type="ORF">D7X12_26965</name>
</gene>
<sequence length="620" mass="67125">MHMRRYLVMGTTIAGTCLSLLSGCTSNPQESMPEFHGRNQQGVGEPGRLSTTEWAAYLSDQKYLHSIAKPDVRIRLNLADAAQHRFALSRLKLAGKTPENSPYLFKALEQRRQDQVARGYKPGLLPPEPNSLAGSAAIQEMHLIEEASAGETTAVAHDGLGTASSTFPGGAIYTYVDTSYTDSGGSALGDLTWREEFDGGYNVTINATGNLALTNLKRYRVSSYKVEESAARGVEDSYIFTEVGIDSGPVVNEAPRLSGLTVLAPLDVAFNDNLISVCLNRTWTQDCDYDLTGNLTSVKLPLKGSITVTSSHVFDETAINQLKTDLATGVARPDAGHLKLILANVGGGCDVTDGNTLVAKMGQFWNRVSLNADKKTFSWDLTGTNAAFFDDGCRQMQDSAKLTALISLPLISAGTRYRSSITLSNDPAAVRPDFVFKRITLTNSCLAAGTEIEMAEGKATAIESLRAGDHITNPFTPSLTIMDTAVGIETTPMVRIRNEAGRTLLMTEMHPIQVVARGMVQARELMKGDLVMTRTGPSKLTEVSREAFTGNVYNVKVGSVAEKATLGADQTAVYANGFLVGDGQIQKKYESIAMQPKSGDMLARLPSRWHRDYQLSLQRK</sequence>
<dbReference type="PROSITE" id="PS51257">
    <property type="entry name" value="PROKAR_LIPOPROTEIN"/>
    <property type="match status" value="1"/>
</dbReference>
<dbReference type="InterPro" id="IPR006141">
    <property type="entry name" value="Intein_N"/>
</dbReference>
<evidence type="ECO:0008006" key="3">
    <source>
        <dbReference type="Google" id="ProtNLM"/>
    </source>
</evidence>
<evidence type="ECO:0000313" key="2">
    <source>
        <dbReference type="Proteomes" id="UP000273405"/>
    </source>
</evidence>
<evidence type="ECO:0000313" key="1">
    <source>
        <dbReference type="EMBL" id="RKH38236.1"/>
    </source>
</evidence>
<reference evidence="2" key="1">
    <citation type="submission" date="2018-09" db="EMBL/GenBank/DDBJ databases">
        <authorList>
            <person name="Livingstone P.G."/>
            <person name="Whitworth D.E."/>
        </authorList>
    </citation>
    <scope>NUCLEOTIDE SEQUENCE [LARGE SCALE GENOMIC DNA]</scope>
    <source>
        <strain evidence="2">CA040B</strain>
    </source>
</reference>
<proteinExistence type="predicted"/>
<dbReference type="InterPro" id="IPR036844">
    <property type="entry name" value="Hint_dom_sf"/>
</dbReference>
<organism evidence="1 2">
    <name type="scientific">Corallococcus sicarius</name>
    <dbReference type="NCBI Taxonomy" id="2316726"/>
    <lineage>
        <taxon>Bacteria</taxon>
        <taxon>Pseudomonadati</taxon>
        <taxon>Myxococcota</taxon>
        <taxon>Myxococcia</taxon>
        <taxon>Myxococcales</taxon>
        <taxon>Cystobacterineae</taxon>
        <taxon>Myxococcaceae</taxon>
        <taxon>Corallococcus</taxon>
    </lineage>
</organism>
<dbReference type="OrthoDB" id="5521784at2"/>
<dbReference type="GO" id="GO:0016539">
    <property type="term" value="P:intein-mediated protein splicing"/>
    <property type="evidence" value="ECO:0007669"/>
    <property type="project" value="InterPro"/>
</dbReference>
<keyword evidence="2" id="KW-1185">Reference proteome</keyword>
<dbReference type="CDD" id="cd00081">
    <property type="entry name" value="Hint"/>
    <property type="match status" value="1"/>
</dbReference>
<dbReference type="Proteomes" id="UP000273405">
    <property type="component" value="Unassembled WGS sequence"/>
</dbReference>
<accession>A0A3A8N1X7</accession>
<name>A0A3A8N1X7_9BACT</name>
<dbReference type="Gene3D" id="2.170.16.10">
    <property type="entry name" value="Hedgehog/Intein (Hint) domain"/>
    <property type="match status" value="1"/>
</dbReference>
<dbReference type="PROSITE" id="PS50817">
    <property type="entry name" value="INTEIN_N_TER"/>
    <property type="match status" value="1"/>
</dbReference>
<dbReference type="SUPFAM" id="SSF51294">
    <property type="entry name" value="Hedgehog/intein (Hint) domain"/>
    <property type="match status" value="1"/>
</dbReference>
<dbReference type="EMBL" id="RAWG01000203">
    <property type="protein sequence ID" value="RKH38236.1"/>
    <property type="molecule type" value="Genomic_DNA"/>
</dbReference>
<comment type="caution">
    <text evidence="1">The sequence shown here is derived from an EMBL/GenBank/DDBJ whole genome shotgun (WGS) entry which is preliminary data.</text>
</comment>
<protein>
    <recommendedName>
        <fullName evidence="3">Hint domain-containing protein</fullName>
    </recommendedName>
</protein>
<dbReference type="AlphaFoldDB" id="A0A3A8N1X7"/>